<evidence type="ECO:0000313" key="4">
    <source>
        <dbReference type="EMBL" id="KAL0062166.1"/>
    </source>
</evidence>
<dbReference type="Gene3D" id="3.40.50.720">
    <property type="entry name" value="NAD(P)-binding Rossmann-like Domain"/>
    <property type="match status" value="1"/>
</dbReference>
<dbReference type="InterPro" id="IPR036291">
    <property type="entry name" value="NAD(P)-bd_dom_sf"/>
</dbReference>
<dbReference type="Proteomes" id="UP001437256">
    <property type="component" value="Unassembled WGS sequence"/>
</dbReference>
<comment type="caution">
    <text evidence="4">The sequence shown here is derived from an EMBL/GenBank/DDBJ whole genome shotgun (WGS) entry which is preliminary data.</text>
</comment>
<dbReference type="PANTHER" id="PTHR47706">
    <property type="entry name" value="NMRA-LIKE FAMILY PROTEIN"/>
    <property type="match status" value="1"/>
</dbReference>
<evidence type="ECO:0000313" key="5">
    <source>
        <dbReference type="Proteomes" id="UP001437256"/>
    </source>
</evidence>
<dbReference type="Gene3D" id="3.90.25.10">
    <property type="entry name" value="UDP-galactose 4-epimerase, domain 1"/>
    <property type="match status" value="1"/>
</dbReference>
<feature type="domain" description="NmrA-like" evidence="3">
    <location>
        <begin position="8"/>
        <end position="303"/>
    </location>
</feature>
<organism evidence="4 5">
    <name type="scientific">Marasmius tenuissimus</name>
    <dbReference type="NCBI Taxonomy" id="585030"/>
    <lineage>
        <taxon>Eukaryota</taxon>
        <taxon>Fungi</taxon>
        <taxon>Dikarya</taxon>
        <taxon>Basidiomycota</taxon>
        <taxon>Agaricomycotina</taxon>
        <taxon>Agaricomycetes</taxon>
        <taxon>Agaricomycetidae</taxon>
        <taxon>Agaricales</taxon>
        <taxon>Marasmiineae</taxon>
        <taxon>Marasmiaceae</taxon>
        <taxon>Marasmius</taxon>
    </lineage>
</organism>
<reference evidence="4 5" key="1">
    <citation type="submission" date="2024-05" db="EMBL/GenBank/DDBJ databases">
        <title>A draft genome resource for the thread blight pathogen Marasmius tenuissimus strain MS-2.</title>
        <authorList>
            <person name="Yulfo-Soto G.E."/>
            <person name="Baruah I.K."/>
            <person name="Amoako-Attah I."/>
            <person name="Bukari Y."/>
            <person name="Meinhardt L.W."/>
            <person name="Bailey B.A."/>
            <person name="Cohen S.P."/>
        </authorList>
    </citation>
    <scope>NUCLEOTIDE SEQUENCE [LARGE SCALE GENOMIC DNA]</scope>
    <source>
        <strain evidence="4 5">MS-2</strain>
    </source>
</reference>
<dbReference type="EMBL" id="JBBXMP010000113">
    <property type="protein sequence ID" value="KAL0062166.1"/>
    <property type="molecule type" value="Genomic_DNA"/>
</dbReference>
<proteinExistence type="predicted"/>
<accession>A0ABR2ZKF3</accession>
<keyword evidence="5" id="KW-1185">Reference proteome</keyword>
<dbReference type="SUPFAM" id="SSF51735">
    <property type="entry name" value="NAD(P)-binding Rossmann-fold domains"/>
    <property type="match status" value="1"/>
</dbReference>
<evidence type="ECO:0000256" key="2">
    <source>
        <dbReference type="ARBA" id="ARBA00023002"/>
    </source>
</evidence>
<dbReference type="InterPro" id="IPR051609">
    <property type="entry name" value="NmrA/Isoflavone_reductase-like"/>
</dbReference>
<gene>
    <name evidence="4" type="ORF">AAF712_011008</name>
</gene>
<evidence type="ECO:0000256" key="1">
    <source>
        <dbReference type="ARBA" id="ARBA00022857"/>
    </source>
</evidence>
<dbReference type="Pfam" id="PF05368">
    <property type="entry name" value="NmrA"/>
    <property type="match status" value="1"/>
</dbReference>
<dbReference type="InterPro" id="IPR008030">
    <property type="entry name" value="NmrA-like"/>
</dbReference>
<dbReference type="PANTHER" id="PTHR47706:SF9">
    <property type="entry name" value="NMRA-LIKE DOMAIN-CONTAINING PROTEIN-RELATED"/>
    <property type="match status" value="1"/>
</dbReference>
<protein>
    <recommendedName>
        <fullName evidence="3">NmrA-like domain-containing protein</fullName>
    </recommendedName>
</protein>
<keyword evidence="1" id="KW-0521">NADP</keyword>
<keyword evidence="2" id="KW-0560">Oxidoreductase</keyword>
<sequence length="317" mass="34944">MSSTIQQIVFLVGATGNTGASIARALTKQPKKFKVKALVRPSSVDKPIGSLRGSTELKSLGVEIIPGDIVSDSQETLAKHLEAVDTLIITTVPIPYGQQDNLLLAAKAAGVKRVVPSDFGPYAPPGSMQYQDSKVLTQKFMIENNIPYTFIQVGCWTDVFLPFPHSFQADPVAAVFQKQFHGPGTVKTAFTPLERVGEFVARIISDQRTLNRTVQAWDGETTLNEVFALASKITGENFNDYHRLSLEEVQSQIGKDLITTVMYEYSQSLWFRGDNTVENAVAAGALDARVLYPDYVPLPLEEFAKKFYSKFSDKAEK</sequence>
<name>A0ABR2ZKF3_9AGAR</name>
<evidence type="ECO:0000259" key="3">
    <source>
        <dbReference type="Pfam" id="PF05368"/>
    </source>
</evidence>